<dbReference type="SUPFAM" id="SSF53850">
    <property type="entry name" value="Periplasmic binding protein-like II"/>
    <property type="match status" value="1"/>
</dbReference>
<comment type="similarity">
    <text evidence="1">Belongs to the bacterial solute-binding protein 3 family.</text>
</comment>
<dbReference type="Proteomes" id="UP000323708">
    <property type="component" value="Unassembled WGS sequence"/>
</dbReference>
<keyword evidence="2" id="KW-0732">Signal</keyword>
<protein>
    <submittedName>
        <fullName evidence="4">Transporter substrate-binding domain-containing protein</fullName>
    </submittedName>
</protein>
<dbReference type="Pfam" id="PF00497">
    <property type="entry name" value="SBP_bac_3"/>
    <property type="match status" value="1"/>
</dbReference>
<dbReference type="EMBL" id="VTUX01000002">
    <property type="protein sequence ID" value="KAA1193430.1"/>
    <property type="molecule type" value="Genomic_DNA"/>
</dbReference>
<evidence type="ECO:0000313" key="4">
    <source>
        <dbReference type="EMBL" id="KAA1193430.1"/>
    </source>
</evidence>
<evidence type="ECO:0000256" key="1">
    <source>
        <dbReference type="ARBA" id="ARBA00010333"/>
    </source>
</evidence>
<evidence type="ECO:0000313" key="5">
    <source>
        <dbReference type="Proteomes" id="UP000323708"/>
    </source>
</evidence>
<dbReference type="PANTHER" id="PTHR35936">
    <property type="entry name" value="MEMBRANE-BOUND LYTIC MUREIN TRANSGLYCOSYLASE F"/>
    <property type="match status" value="1"/>
</dbReference>
<reference evidence="4 5" key="1">
    <citation type="submission" date="2019-09" db="EMBL/GenBank/DDBJ databases">
        <authorList>
            <person name="Chen X.-Y."/>
        </authorList>
    </citation>
    <scope>NUCLEOTIDE SEQUENCE [LARGE SCALE GENOMIC DNA]</scope>
    <source>
        <strain evidence="4 5">NY5</strain>
    </source>
</reference>
<dbReference type="PANTHER" id="PTHR35936:SF25">
    <property type="entry name" value="ABC TRANSPORTER SUBSTRATE-BINDING PROTEIN"/>
    <property type="match status" value="1"/>
</dbReference>
<gene>
    <name evidence="4" type="ORF">F0M18_06235</name>
</gene>
<evidence type="ECO:0000259" key="3">
    <source>
        <dbReference type="SMART" id="SM00062"/>
    </source>
</evidence>
<proteinExistence type="inferred from homology"/>
<dbReference type="Gene3D" id="3.40.190.10">
    <property type="entry name" value="Periplasmic binding protein-like II"/>
    <property type="match status" value="2"/>
</dbReference>
<evidence type="ECO:0000256" key="2">
    <source>
        <dbReference type="ARBA" id="ARBA00022729"/>
    </source>
</evidence>
<organism evidence="4 5">
    <name type="scientific">Pseudohalioglobus sediminis</name>
    <dbReference type="NCBI Taxonomy" id="2606449"/>
    <lineage>
        <taxon>Bacteria</taxon>
        <taxon>Pseudomonadati</taxon>
        <taxon>Pseudomonadota</taxon>
        <taxon>Gammaproteobacteria</taxon>
        <taxon>Cellvibrionales</taxon>
        <taxon>Halieaceae</taxon>
        <taxon>Pseudohalioglobus</taxon>
    </lineage>
</organism>
<dbReference type="SMART" id="SM00062">
    <property type="entry name" value="PBPb"/>
    <property type="match status" value="1"/>
</dbReference>
<accession>A0A5B0X256</accession>
<feature type="domain" description="Solute-binding protein family 3/N-terminal" evidence="3">
    <location>
        <begin position="87"/>
        <end position="309"/>
    </location>
</feature>
<name>A0A5B0X256_9GAMM</name>
<comment type="caution">
    <text evidence="4">The sequence shown here is derived from an EMBL/GenBank/DDBJ whole genome shotgun (WGS) entry which is preliminary data.</text>
</comment>
<sequence>MVVVRLMAMLPQTGLTGRAFAVIAHVRRKAQRHGKPARWSWYFPVMRFMLPAHNSLIIDQGATMFRSALILMVSMTLGSAVALAQQPLRLMANTSPPYADAKLPERGLALELVEHVFVATDVKPEIVIESWSRALEGARIGVYDGLAAAWYSDERAQDLLFSEPYLSSRLIMLQRRDDPRRFNSLDDLAGQRLGVRAEYAYGVEFASIEGIRLVEENHLIQNLLNLLNGRVDLVVGDERTINQQLHEYLRDKISLFTVSEVTLPPVARHVAVSRSLANHQQVIGAFNKALAAARADGSHKAIVDKWDQRYKAEGARKP</sequence>
<dbReference type="AlphaFoldDB" id="A0A5B0X256"/>
<keyword evidence="5" id="KW-1185">Reference proteome</keyword>
<dbReference type="InterPro" id="IPR001638">
    <property type="entry name" value="Solute-binding_3/MltF_N"/>
</dbReference>